<dbReference type="GO" id="GO:0005524">
    <property type="term" value="F:ATP binding"/>
    <property type="evidence" value="ECO:0007669"/>
    <property type="project" value="UniProtKB-KW"/>
</dbReference>
<keyword evidence="8 20" id="KW-0418">Kinase</keyword>
<comment type="subcellular location">
    <subcellularLocation>
        <location evidence="1">Cell membrane</location>
        <topology evidence="1">Multi-pass membrane protein</topology>
    </subcellularLocation>
</comment>
<keyword evidence="14" id="KW-1208">Phospholipid metabolism</keyword>
<gene>
    <name evidence="20" type="primary">dgkA</name>
    <name evidence="20" type="ORF">SH1V18_25710</name>
</gene>
<feature type="binding site" evidence="17">
    <location>
        <begin position="91"/>
        <end position="92"/>
    </location>
    <ligand>
        <name>ATP</name>
        <dbReference type="ChEBI" id="CHEBI:30616"/>
    </ligand>
</feature>
<dbReference type="PROSITE" id="PS01069">
    <property type="entry name" value="DAGK_PROKAR"/>
    <property type="match status" value="1"/>
</dbReference>
<evidence type="ECO:0000256" key="5">
    <source>
        <dbReference type="ARBA" id="ARBA00022679"/>
    </source>
</evidence>
<evidence type="ECO:0000256" key="2">
    <source>
        <dbReference type="ARBA" id="ARBA00005967"/>
    </source>
</evidence>
<dbReference type="PANTHER" id="PTHR34299:SF1">
    <property type="entry name" value="DIACYLGLYCEROL KINASE"/>
    <property type="match status" value="1"/>
</dbReference>
<accession>A0A9W6DEE5</accession>
<feature type="binding site" evidence="18">
    <location>
        <position position="24"/>
    </location>
    <ligand>
        <name>a divalent metal cation</name>
        <dbReference type="ChEBI" id="CHEBI:60240"/>
    </ligand>
</feature>
<dbReference type="GO" id="GO:0008654">
    <property type="term" value="P:phospholipid biosynthetic process"/>
    <property type="evidence" value="ECO:0007669"/>
    <property type="project" value="UniProtKB-KW"/>
</dbReference>
<evidence type="ECO:0000256" key="18">
    <source>
        <dbReference type="PIRSR" id="PIRSR600829-4"/>
    </source>
</evidence>
<evidence type="ECO:0000313" key="20">
    <source>
        <dbReference type="EMBL" id="GKX30091.1"/>
    </source>
</evidence>
<feature type="binding site" evidence="17">
    <location>
        <position position="24"/>
    </location>
    <ligand>
        <name>ATP</name>
        <dbReference type="ChEBI" id="CHEBI:30616"/>
    </ligand>
</feature>
<evidence type="ECO:0000256" key="13">
    <source>
        <dbReference type="ARBA" id="ARBA00023209"/>
    </source>
</evidence>
<dbReference type="InterPro" id="IPR033717">
    <property type="entry name" value="UDPK"/>
</dbReference>
<keyword evidence="13" id="KW-0594">Phospholipid biosynthesis</keyword>
<evidence type="ECO:0000256" key="8">
    <source>
        <dbReference type="ARBA" id="ARBA00022777"/>
    </source>
</evidence>
<dbReference type="RefSeq" id="WP_281815981.1">
    <property type="nucleotide sequence ID" value="NZ_BRLB01000007.1"/>
</dbReference>
<comment type="similarity">
    <text evidence="2">Belongs to the bacterial diacylglycerol kinase family.</text>
</comment>
<evidence type="ECO:0000256" key="4">
    <source>
        <dbReference type="ARBA" id="ARBA00022516"/>
    </source>
</evidence>
<keyword evidence="6 19" id="KW-0812">Transmembrane</keyword>
<sequence>MKNRHLTDSFRCAFRGIFQAFKTERNFKLHVLATIMVILFAWYFDFTKWEYMILIITIMMVIITELLNTAVEYTVDLVCGNKYSQLGKYAKDIAAGATLLAAFGAVIIGCILFIPKIY</sequence>
<keyword evidence="10 19" id="KW-1133">Transmembrane helix</keyword>
<dbReference type="Gene3D" id="1.10.287.3610">
    <property type="match status" value="1"/>
</dbReference>
<dbReference type="Proteomes" id="UP001144256">
    <property type="component" value="Unassembled WGS sequence"/>
</dbReference>
<comment type="cofactor">
    <cofactor evidence="18">
        <name>Mg(2+)</name>
        <dbReference type="ChEBI" id="CHEBI:18420"/>
    </cofactor>
    <text evidence="18">Mn(2+), Zn(2+), Cd(2+) and Co(2+) support activity to lesser extents.</text>
</comment>
<evidence type="ECO:0000313" key="21">
    <source>
        <dbReference type="Proteomes" id="UP001144256"/>
    </source>
</evidence>
<keyword evidence="18" id="KW-0460">Magnesium</keyword>
<dbReference type="InterPro" id="IPR036945">
    <property type="entry name" value="DAGK_sf"/>
</dbReference>
<dbReference type="PANTHER" id="PTHR34299">
    <property type="entry name" value="DIACYLGLYCEROL KINASE"/>
    <property type="match status" value="1"/>
</dbReference>
<keyword evidence="7 17" id="KW-0547">Nucleotide-binding</keyword>
<evidence type="ECO:0000256" key="19">
    <source>
        <dbReference type="SAM" id="Phobius"/>
    </source>
</evidence>
<evidence type="ECO:0000256" key="6">
    <source>
        <dbReference type="ARBA" id="ARBA00022692"/>
    </source>
</evidence>
<comment type="caution">
    <text evidence="20">The sequence shown here is derived from an EMBL/GenBank/DDBJ whole genome shotgun (WGS) entry which is preliminary data.</text>
</comment>
<feature type="transmembrane region" description="Helical" evidence="19">
    <location>
        <begin position="51"/>
        <end position="73"/>
    </location>
</feature>
<evidence type="ECO:0000256" key="3">
    <source>
        <dbReference type="ARBA" id="ARBA00022475"/>
    </source>
</evidence>
<organism evidence="20 21">
    <name type="scientific">Vallitalea longa</name>
    <dbReference type="NCBI Taxonomy" id="2936439"/>
    <lineage>
        <taxon>Bacteria</taxon>
        <taxon>Bacillati</taxon>
        <taxon>Bacillota</taxon>
        <taxon>Clostridia</taxon>
        <taxon>Lachnospirales</taxon>
        <taxon>Vallitaleaceae</taxon>
        <taxon>Vallitalea</taxon>
    </lineage>
</organism>
<feature type="binding site" evidence="16">
    <location>
        <position position="65"/>
    </location>
    <ligand>
        <name>substrate</name>
    </ligand>
</feature>
<keyword evidence="4" id="KW-0444">Lipid biosynthesis</keyword>
<evidence type="ECO:0000256" key="14">
    <source>
        <dbReference type="ARBA" id="ARBA00023264"/>
    </source>
</evidence>
<dbReference type="EMBL" id="BRLB01000007">
    <property type="protein sequence ID" value="GKX30091.1"/>
    <property type="molecule type" value="Genomic_DNA"/>
</dbReference>
<evidence type="ECO:0000256" key="12">
    <source>
        <dbReference type="ARBA" id="ARBA00023136"/>
    </source>
</evidence>
<evidence type="ECO:0000256" key="7">
    <source>
        <dbReference type="ARBA" id="ARBA00022741"/>
    </source>
</evidence>
<keyword evidence="12 19" id="KW-0472">Membrane</keyword>
<keyword evidence="9 17" id="KW-0067">ATP-binding</keyword>
<feature type="binding site" evidence="18">
    <location>
        <position position="72"/>
    </location>
    <ligand>
        <name>a divalent metal cation</name>
        <dbReference type="ChEBI" id="CHEBI:60240"/>
    </ligand>
</feature>
<feature type="transmembrane region" description="Helical" evidence="19">
    <location>
        <begin position="93"/>
        <end position="114"/>
    </location>
</feature>
<evidence type="ECO:0000256" key="17">
    <source>
        <dbReference type="PIRSR" id="PIRSR600829-3"/>
    </source>
</evidence>
<feature type="transmembrane region" description="Helical" evidence="19">
    <location>
        <begin position="27"/>
        <end position="44"/>
    </location>
</feature>
<reference evidence="20" key="1">
    <citation type="submission" date="2022-06" db="EMBL/GenBank/DDBJ databases">
        <title>Vallitalea longa sp. nov., an anaerobic bacterium isolated from marine sediment.</title>
        <authorList>
            <person name="Hirano S."/>
            <person name="Terahara T."/>
            <person name="Mori K."/>
            <person name="Hamada M."/>
            <person name="Matsumoto R."/>
            <person name="Kobayashi T."/>
        </authorList>
    </citation>
    <scope>NUCLEOTIDE SEQUENCE</scope>
    <source>
        <strain evidence="20">SH18-1</strain>
    </source>
</reference>
<proteinExistence type="inferred from homology"/>
<feature type="active site" description="Proton acceptor" evidence="15">
    <location>
        <position position="65"/>
    </location>
</feature>
<evidence type="ECO:0000256" key="15">
    <source>
        <dbReference type="PIRSR" id="PIRSR600829-1"/>
    </source>
</evidence>
<dbReference type="GO" id="GO:0016301">
    <property type="term" value="F:kinase activity"/>
    <property type="evidence" value="ECO:0007669"/>
    <property type="project" value="UniProtKB-KW"/>
</dbReference>
<keyword evidence="3" id="KW-1003">Cell membrane</keyword>
<dbReference type="InterPro" id="IPR000829">
    <property type="entry name" value="DAGK"/>
</dbReference>
<name>A0A9W6DEE5_9FIRM</name>
<keyword evidence="11" id="KW-0443">Lipid metabolism</keyword>
<evidence type="ECO:0000256" key="11">
    <source>
        <dbReference type="ARBA" id="ARBA00023098"/>
    </source>
</evidence>
<protein>
    <submittedName>
        <fullName evidence="20">Diacylglycerol kinase</fullName>
    </submittedName>
</protein>
<evidence type="ECO:0000256" key="1">
    <source>
        <dbReference type="ARBA" id="ARBA00004651"/>
    </source>
</evidence>
<feature type="binding site" evidence="17">
    <location>
        <position position="72"/>
    </location>
    <ligand>
        <name>ATP</name>
        <dbReference type="ChEBI" id="CHEBI:30616"/>
    </ligand>
</feature>
<dbReference type="Pfam" id="PF01219">
    <property type="entry name" value="DAGK_prokar"/>
    <property type="match status" value="1"/>
</dbReference>
<keyword evidence="21" id="KW-1185">Reference proteome</keyword>
<dbReference type="GO" id="GO:0046872">
    <property type="term" value="F:metal ion binding"/>
    <property type="evidence" value="ECO:0007669"/>
    <property type="project" value="UniProtKB-KW"/>
</dbReference>
<evidence type="ECO:0000256" key="9">
    <source>
        <dbReference type="ARBA" id="ARBA00022840"/>
    </source>
</evidence>
<dbReference type="AlphaFoldDB" id="A0A9W6DEE5"/>
<keyword evidence="5" id="KW-0808">Transferase</keyword>
<dbReference type="GO" id="GO:0005886">
    <property type="term" value="C:plasma membrane"/>
    <property type="evidence" value="ECO:0007669"/>
    <property type="project" value="UniProtKB-SubCell"/>
</dbReference>
<keyword evidence="18" id="KW-0479">Metal-binding</keyword>
<evidence type="ECO:0000256" key="16">
    <source>
        <dbReference type="PIRSR" id="PIRSR600829-2"/>
    </source>
</evidence>
<evidence type="ECO:0000256" key="10">
    <source>
        <dbReference type="ARBA" id="ARBA00022989"/>
    </source>
</evidence>
<dbReference type="CDD" id="cd14265">
    <property type="entry name" value="UDPK_IM_like"/>
    <property type="match status" value="1"/>
</dbReference>